<dbReference type="AlphaFoldDB" id="A0A975LBY3"/>
<evidence type="ECO:0000313" key="1">
    <source>
        <dbReference type="EMBL" id="QVJ03059.1"/>
    </source>
</evidence>
<sequence length="91" mass="9834">MYATDEEGAPTDGRVADILMQATLYQAEHGSPELSGGKVLPKNMRTVKIDQISYTAATDPVTGRVVEDRYSPRAVGLLRVEGLVPAHPRVV</sequence>
<dbReference type="Proteomes" id="UP000682416">
    <property type="component" value="Chromosome"/>
</dbReference>
<dbReference type="EMBL" id="CP074402">
    <property type="protein sequence ID" value="QVJ03059.1"/>
    <property type="molecule type" value="Genomic_DNA"/>
</dbReference>
<gene>
    <name evidence="1" type="ORF">KGD82_13575</name>
</gene>
<evidence type="ECO:0000313" key="2">
    <source>
        <dbReference type="Proteomes" id="UP000682416"/>
    </source>
</evidence>
<organism evidence="1 2">
    <name type="scientific">Nocardiopsis eucommiae</name>
    <dbReference type="NCBI Taxonomy" id="2831970"/>
    <lineage>
        <taxon>Bacteria</taxon>
        <taxon>Bacillati</taxon>
        <taxon>Actinomycetota</taxon>
        <taxon>Actinomycetes</taxon>
        <taxon>Streptosporangiales</taxon>
        <taxon>Nocardiopsidaceae</taxon>
        <taxon>Nocardiopsis</taxon>
    </lineage>
</organism>
<protein>
    <submittedName>
        <fullName evidence="1">Uncharacterized protein</fullName>
    </submittedName>
</protein>
<proteinExistence type="predicted"/>
<dbReference type="KEGG" id="nec:KGD82_13575"/>
<reference evidence="1" key="1">
    <citation type="submission" date="2021-05" db="EMBL/GenBank/DDBJ databases">
        <authorList>
            <person name="Kaiqin L."/>
            <person name="Jian G."/>
        </authorList>
    </citation>
    <scope>NUCLEOTIDE SEQUENCE</scope>
    <source>
        <strain evidence="1">HDS5</strain>
    </source>
</reference>
<keyword evidence="2" id="KW-1185">Reference proteome</keyword>
<accession>A0A975LBY3</accession>
<name>A0A975LBY3_9ACTN</name>